<accession>A0A2P2N9A7</accession>
<protein>
    <submittedName>
        <fullName evidence="1">Uncharacterized protein</fullName>
    </submittedName>
</protein>
<dbReference type="AlphaFoldDB" id="A0A2P2N9A7"/>
<reference evidence="1" key="1">
    <citation type="submission" date="2018-02" db="EMBL/GenBank/DDBJ databases">
        <title>Rhizophora mucronata_Transcriptome.</title>
        <authorList>
            <person name="Meera S.P."/>
            <person name="Sreeshan A."/>
            <person name="Augustine A."/>
        </authorList>
    </citation>
    <scope>NUCLEOTIDE SEQUENCE</scope>
    <source>
        <tissue evidence="1">Leaf</tissue>
    </source>
</reference>
<organism evidence="1">
    <name type="scientific">Rhizophora mucronata</name>
    <name type="common">Asiatic mangrove</name>
    <dbReference type="NCBI Taxonomy" id="61149"/>
    <lineage>
        <taxon>Eukaryota</taxon>
        <taxon>Viridiplantae</taxon>
        <taxon>Streptophyta</taxon>
        <taxon>Embryophyta</taxon>
        <taxon>Tracheophyta</taxon>
        <taxon>Spermatophyta</taxon>
        <taxon>Magnoliopsida</taxon>
        <taxon>eudicotyledons</taxon>
        <taxon>Gunneridae</taxon>
        <taxon>Pentapetalae</taxon>
        <taxon>rosids</taxon>
        <taxon>fabids</taxon>
        <taxon>Malpighiales</taxon>
        <taxon>Rhizophoraceae</taxon>
        <taxon>Rhizophora</taxon>
    </lineage>
</organism>
<proteinExistence type="predicted"/>
<sequence length="26" mass="2915">MSKSVLHRVKTVRGTINSYLTQLIGL</sequence>
<dbReference type="EMBL" id="GGEC01058581">
    <property type="protein sequence ID" value="MBX39065.1"/>
    <property type="molecule type" value="Transcribed_RNA"/>
</dbReference>
<name>A0A2P2N9A7_RHIMU</name>
<evidence type="ECO:0000313" key="1">
    <source>
        <dbReference type="EMBL" id="MBX39065.1"/>
    </source>
</evidence>